<evidence type="ECO:0000313" key="10">
    <source>
        <dbReference type="Proteomes" id="UP000654370"/>
    </source>
</evidence>
<proteinExistence type="inferred from homology"/>
<comment type="subcellular location">
    <subcellularLocation>
        <location evidence="1">Membrane</location>
        <topology evidence="1">Multi-pass membrane protein</topology>
    </subcellularLocation>
</comment>
<feature type="chain" id="PRO_5034005807" description="Major facilitator superfamily (MFS) profile domain-containing protein" evidence="7">
    <location>
        <begin position="21"/>
        <end position="521"/>
    </location>
</feature>
<reference evidence="9" key="1">
    <citation type="submission" date="2020-12" db="EMBL/GenBank/DDBJ databases">
        <title>Metabolic potential, ecology and presence of endohyphal bacteria is reflected in genomic diversity of Mucoromycotina.</title>
        <authorList>
            <person name="Muszewska A."/>
            <person name="Okrasinska A."/>
            <person name="Steczkiewicz K."/>
            <person name="Drgas O."/>
            <person name="Orlowska M."/>
            <person name="Perlinska-Lenart U."/>
            <person name="Aleksandrzak-Piekarczyk T."/>
            <person name="Szatraj K."/>
            <person name="Zielenkiewicz U."/>
            <person name="Pilsyk S."/>
            <person name="Malc E."/>
            <person name="Mieczkowski P."/>
            <person name="Kruszewska J.S."/>
            <person name="Biernat P."/>
            <person name="Pawlowska J."/>
        </authorList>
    </citation>
    <scope>NUCLEOTIDE SEQUENCE</scope>
    <source>
        <strain evidence="9">WA0000067209</strain>
    </source>
</reference>
<dbReference type="SUPFAM" id="SSF103473">
    <property type="entry name" value="MFS general substrate transporter"/>
    <property type="match status" value="1"/>
</dbReference>
<sequence>MAYTLPKLLFIALFTMQGSAIPYLAIFYDQALHLSSDQIGVLLAIAPFIQSVACPVWTMVADKWPRWHGALMAILALVGGSAIVSMSLLPTVLQDREQLTMPFTCILALMYAFFGSPLMALVDSAVLKILDTHKILYGEQRLWGSVSNGLSILAVGLLITATGDNLNVAFYVFAAGTFIFIILSLVAKVEPSVAYSNDEHLEGDTRPLLKNIISANYVTPHEQPADGEDDDVQSSIITQGLDHIVGRRDSRISFANTVFSDDHRHTLALHRTATSVARDVHLEASEMMESLDHIPSLGLALSHIPSMETSLAFLMPHGPEEDIVVPSKSILKSARVMTFLLCMLIFGVAFSMINQFLFLFLHNDLGIQSSILGWTGPVGGVTEVLTFWVSKQLFDRFGVTALMVSAHVITIIRSLLYTLLQPDSPMTSAFALALQTLNGVAFATIWSTAVSEVDTFFPPEQRAIAQGTLAALHMGAGFGIGCVLGGIIYGEWGAHALYQAAAALTGVSLLTFLAGRIQRSS</sequence>
<evidence type="ECO:0000256" key="6">
    <source>
        <dbReference type="SAM" id="Phobius"/>
    </source>
</evidence>
<name>A0A8H7PDK1_MORIS</name>
<feature type="transmembrane region" description="Helical" evidence="6">
    <location>
        <begin position="470"/>
        <end position="490"/>
    </location>
</feature>
<dbReference type="AlphaFoldDB" id="A0A8H7PDK1"/>
<feature type="transmembrane region" description="Helical" evidence="6">
    <location>
        <begin position="397"/>
        <end position="417"/>
    </location>
</feature>
<dbReference type="GO" id="GO:0022857">
    <property type="term" value="F:transmembrane transporter activity"/>
    <property type="evidence" value="ECO:0007669"/>
    <property type="project" value="InterPro"/>
</dbReference>
<comment type="caution">
    <text evidence="9">The sequence shown here is derived from an EMBL/GenBank/DDBJ whole genome shotgun (WGS) entry which is preliminary data.</text>
</comment>
<dbReference type="PANTHER" id="PTHR16172">
    <property type="entry name" value="MAJOR FACILITATOR SUPERFAMILY DOMAIN-CONTAINING PROTEIN 6-LIKE"/>
    <property type="match status" value="1"/>
</dbReference>
<dbReference type="InterPro" id="IPR036259">
    <property type="entry name" value="MFS_trans_sf"/>
</dbReference>
<evidence type="ECO:0000259" key="8">
    <source>
        <dbReference type="PROSITE" id="PS50850"/>
    </source>
</evidence>
<comment type="similarity">
    <text evidence="2">Belongs to the major facilitator superfamily. MFSD6 family.</text>
</comment>
<evidence type="ECO:0000256" key="4">
    <source>
        <dbReference type="ARBA" id="ARBA00022989"/>
    </source>
</evidence>
<dbReference type="OrthoDB" id="5989317at2759"/>
<dbReference type="Proteomes" id="UP000654370">
    <property type="component" value="Unassembled WGS sequence"/>
</dbReference>
<keyword evidence="7" id="KW-0732">Signal</keyword>
<feature type="signal peptide" evidence="7">
    <location>
        <begin position="1"/>
        <end position="20"/>
    </location>
</feature>
<evidence type="ECO:0000256" key="2">
    <source>
        <dbReference type="ARBA" id="ARBA00005241"/>
    </source>
</evidence>
<feature type="transmembrane region" description="Helical" evidence="6">
    <location>
        <begin position="70"/>
        <end position="93"/>
    </location>
</feature>
<evidence type="ECO:0000256" key="5">
    <source>
        <dbReference type="ARBA" id="ARBA00023136"/>
    </source>
</evidence>
<feature type="transmembrane region" description="Helical" evidence="6">
    <location>
        <begin position="142"/>
        <end position="162"/>
    </location>
</feature>
<dbReference type="InterPro" id="IPR051717">
    <property type="entry name" value="MFS_MFSD6"/>
</dbReference>
<feature type="transmembrane region" description="Helical" evidence="6">
    <location>
        <begin position="168"/>
        <end position="187"/>
    </location>
</feature>
<evidence type="ECO:0000256" key="1">
    <source>
        <dbReference type="ARBA" id="ARBA00004141"/>
    </source>
</evidence>
<dbReference type="Pfam" id="PF12832">
    <property type="entry name" value="MFS_1_like"/>
    <property type="match status" value="1"/>
</dbReference>
<evidence type="ECO:0000313" key="9">
    <source>
        <dbReference type="EMBL" id="KAG2171406.1"/>
    </source>
</evidence>
<evidence type="ECO:0000256" key="3">
    <source>
        <dbReference type="ARBA" id="ARBA00022692"/>
    </source>
</evidence>
<dbReference type="InterPro" id="IPR020846">
    <property type="entry name" value="MFS_dom"/>
</dbReference>
<protein>
    <recommendedName>
        <fullName evidence="8">Major facilitator superfamily (MFS) profile domain-containing protein</fullName>
    </recommendedName>
</protein>
<dbReference type="GO" id="GO:0016020">
    <property type="term" value="C:membrane"/>
    <property type="evidence" value="ECO:0007669"/>
    <property type="project" value="UniProtKB-SubCell"/>
</dbReference>
<dbReference type="EMBL" id="JAEPQZ010000021">
    <property type="protein sequence ID" value="KAG2171406.1"/>
    <property type="molecule type" value="Genomic_DNA"/>
</dbReference>
<dbReference type="Gene3D" id="1.20.1250.20">
    <property type="entry name" value="MFS general substrate transporter like domains"/>
    <property type="match status" value="2"/>
</dbReference>
<feature type="transmembrane region" description="Helical" evidence="6">
    <location>
        <begin position="429"/>
        <end position="449"/>
    </location>
</feature>
<gene>
    <name evidence="9" type="ORF">INT43_009067</name>
</gene>
<dbReference type="InterPro" id="IPR024989">
    <property type="entry name" value="MFS_assoc_dom"/>
</dbReference>
<dbReference type="PROSITE" id="PS50850">
    <property type="entry name" value="MFS"/>
    <property type="match status" value="1"/>
</dbReference>
<feature type="transmembrane region" description="Helical" evidence="6">
    <location>
        <begin position="496"/>
        <end position="515"/>
    </location>
</feature>
<keyword evidence="10" id="KW-1185">Reference proteome</keyword>
<accession>A0A8H7PDK1</accession>
<dbReference type="PANTHER" id="PTHR16172:SF41">
    <property type="entry name" value="MAJOR FACILITATOR SUPERFAMILY DOMAIN-CONTAINING PROTEIN 6-LIKE"/>
    <property type="match status" value="1"/>
</dbReference>
<feature type="transmembrane region" description="Helical" evidence="6">
    <location>
        <begin position="371"/>
        <end position="390"/>
    </location>
</feature>
<keyword evidence="5 6" id="KW-0472">Membrane</keyword>
<feature type="transmembrane region" description="Helical" evidence="6">
    <location>
        <begin position="39"/>
        <end position="58"/>
    </location>
</feature>
<evidence type="ECO:0000256" key="7">
    <source>
        <dbReference type="SAM" id="SignalP"/>
    </source>
</evidence>
<feature type="domain" description="Major facilitator superfamily (MFS) profile" evidence="8">
    <location>
        <begin position="335"/>
        <end position="521"/>
    </location>
</feature>
<keyword evidence="3 6" id="KW-0812">Transmembrane</keyword>
<feature type="transmembrane region" description="Helical" evidence="6">
    <location>
        <begin position="336"/>
        <end position="359"/>
    </location>
</feature>
<organism evidence="9 10">
    <name type="scientific">Mortierella isabellina</name>
    <name type="common">Filamentous fungus</name>
    <name type="synonym">Umbelopsis isabellina</name>
    <dbReference type="NCBI Taxonomy" id="91625"/>
    <lineage>
        <taxon>Eukaryota</taxon>
        <taxon>Fungi</taxon>
        <taxon>Fungi incertae sedis</taxon>
        <taxon>Mucoromycota</taxon>
        <taxon>Mucoromycotina</taxon>
        <taxon>Umbelopsidomycetes</taxon>
        <taxon>Umbelopsidales</taxon>
        <taxon>Umbelopsidaceae</taxon>
        <taxon>Umbelopsis</taxon>
    </lineage>
</organism>
<feature type="transmembrane region" description="Helical" evidence="6">
    <location>
        <begin position="99"/>
        <end position="122"/>
    </location>
</feature>
<keyword evidence="4 6" id="KW-1133">Transmembrane helix</keyword>